<feature type="compositionally biased region" description="Low complexity" evidence="4">
    <location>
        <begin position="652"/>
        <end position="676"/>
    </location>
</feature>
<feature type="compositionally biased region" description="Low complexity" evidence="4">
    <location>
        <begin position="956"/>
        <end position="966"/>
    </location>
</feature>
<feature type="compositionally biased region" description="Low complexity" evidence="4">
    <location>
        <begin position="400"/>
        <end position="414"/>
    </location>
</feature>
<keyword evidence="1" id="KW-0507">mRNA processing</keyword>
<feature type="compositionally biased region" description="Polar residues" evidence="4">
    <location>
        <begin position="802"/>
        <end position="821"/>
    </location>
</feature>
<dbReference type="InterPro" id="IPR035979">
    <property type="entry name" value="RBD_domain_sf"/>
</dbReference>
<feature type="compositionally biased region" description="Polar residues" evidence="4">
    <location>
        <begin position="688"/>
        <end position="723"/>
    </location>
</feature>
<feature type="compositionally biased region" description="Basic residues" evidence="4">
    <location>
        <begin position="515"/>
        <end position="528"/>
    </location>
</feature>
<keyword evidence="7" id="KW-1185">Reference proteome</keyword>
<accession>A0A2S4VXI6</accession>
<dbReference type="Gene3D" id="3.30.70.330">
    <property type="match status" value="1"/>
</dbReference>
<feature type="compositionally biased region" description="Polar residues" evidence="4">
    <location>
        <begin position="992"/>
        <end position="1005"/>
    </location>
</feature>
<dbReference type="SMART" id="SM00360">
    <property type="entry name" value="RRM"/>
    <property type="match status" value="1"/>
</dbReference>
<evidence type="ECO:0000256" key="1">
    <source>
        <dbReference type="ARBA" id="ARBA00022664"/>
    </source>
</evidence>
<name>A0A2S4VXI6_9BASI</name>
<dbReference type="PANTHER" id="PTHR14398">
    <property type="entry name" value="RNA RECOGNITION RRM/RNP DOMAIN"/>
    <property type="match status" value="1"/>
</dbReference>
<feature type="region of interest" description="Disordered" evidence="4">
    <location>
        <begin position="979"/>
        <end position="1024"/>
    </location>
</feature>
<dbReference type="VEuPathDB" id="FungiDB:PSHT_11060"/>
<dbReference type="VEuPathDB" id="FungiDB:PSHT_11058"/>
<dbReference type="CDD" id="cd01741">
    <property type="entry name" value="GATase1_1"/>
    <property type="match status" value="1"/>
</dbReference>
<proteinExistence type="predicted"/>
<dbReference type="GO" id="GO:0003723">
    <property type="term" value="F:RNA binding"/>
    <property type="evidence" value="ECO:0007669"/>
    <property type="project" value="UniProtKB-UniRule"/>
</dbReference>
<dbReference type="InterPro" id="IPR012677">
    <property type="entry name" value="Nucleotide-bd_a/b_plait_sf"/>
</dbReference>
<feature type="compositionally biased region" description="Acidic residues" evidence="4">
    <location>
        <begin position="1007"/>
        <end position="1024"/>
    </location>
</feature>
<keyword evidence="2 3" id="KW-0694">RNA-binding</keyword>
<dbReference type="Pfam" id="PF00117">
    <property type="entry name" value="GATase"/>
    <property type="match status" value="1"/>
</dbReference>
<evidence type="ECO:0000256" key="4">
    <source>
        <dbReference type="SAM" id="MobiDB-lite"/>
    </source>
</evidence>
<dbReference type="EMBL" id="PKSL01000019">
    <property type="protein sequence ID" value="POW14254.1"/>
    <property type="molecule type" value="Genomic_DNA"/>
</dbReference>
<dbReference type="GO" id="GO:0005634">
    <property type="term" value="C:nucleus"/>
    <property type="evidence" value="ECO:0007669"/>
    <property type="project" value="TreeGrafter"/>
</dbReference>
<feature type="compositionally biased region" description="Low complexity" evidence="4">
    <location>
        <begin position="911"/>
        <end position="924"/>
    </location>
</feature>
<dbReference type="Proteomes" id="UP000239156">
    <property type="component" value="Unassembled WGS sequence"/>
</dbReference>
<protein>
    <recommendedName>
        <fullName evidence="5">RRM domain-containing protein</fullName>
    </recommendedName>
</protein>
<dbReference type="InterPro" id="IPR002483">
    <property type="entry name" value="PWI_dom"/>
</dbReference>
<feature type="region of interest" description="Disordered" evidence="4">
    <location>
        <begin position="652"/>
        <end position="735"/>
    </location>
</feature>
<dbReference type="Gene3D" id="3.40.50.880">
    <property type="match status" value="1"/>
</dbReference>
<evidence type="ECO:0000313" key="6">
    <source>
        <dbReference type="EMBL" id="POW14254.1"/>
    </source>
</evidence>
<dbReference type="PROSITE" id="PS50102">
    <property type="entry name" value="RRM"/>
    <property type="match status" value="1"/>
</dbReference>
<dbReference type="CDD" id="cd12257">
    <property type="entry name" value="RRM1_RBM26_like"/>
    <property type="match status" value="1"/>
</dbReference>
<dbReference type="SUPFAM" id="SSF52317">
    <property type="entry name" value="Class I glutamine amidotransferase-like"/>
    <property type="match status" value="1"/>
</dbReference>
<feature type="region of interest" description="Disordered" evidence="4">
    <location>
        <begin position="396"/>
        <end position="419"/>
    </location>
</feature>
<evidence type="ECO:0000256" key="3">
    <source>
        <dbReference type="PROSITE-ProRule" id="PRU00176"/>
    </source>
</evidence>
<feature type="compositionally biased region" description="Low complexity" evidence="4">
    <location>
        <begin position="558"/>
        <end position="568"/>
    </location>
</feature>
<feature type="region of interest" description="Disordered" evidence="4">
    <location>
        <begin position="797"/>
        <end position="824"/>
    </location>
</feature>
<dbReference type="SUPFAM" id="SSF54928">
    <property type="entry name" value="RNA-binding domain, RBD"/>
    <property type="match status" value="1"/>
</dbReference>
<organism evidence="6 7">
    <name type="scientific">Puccinia striiformis</name>
    <dbReference type="NCBI Taxonomy" id="27350"/>
    <lineage>
        <taxon>Eukaryota</taxon>
        <taxon>Fungi</taxon>
        <taxon>Dikarya</taxon>
        <taxon>Basidiomycota</taxon>
        <taxon>Pucciniomycotina</taxon>
        <taxon>Pucciniomycetes</taxon>
        <taxon>Pucciniales</taxon>
        <taxon>Pucciniaceae</taxon>
        <taxon>Puccinia</taxon>
    </lineage>
</organism>
<dbReference type="SUPFAM" id="SSF101233">
    <property type="entry name" value="PWI domain"/>
    <property type="match status" value="1"/>
</dbReference>
<feature type="domain" description="RRM" evidence="5">
    <location>
        <begin position="577"/>
        <end position="649"/>
    </location>
</feature>
<gene>
    <name evidence="6" type="ORF">PSTT_03105</name>
</gene>
<dbReference type="VEuPathDB" id="FungiDB:PSTT_03105"/>
<comment type="caution">
    <text evidence="6">The sequence shown here is derived from an EMBL/GenBank/DDBJ whole genome shotgun (WGS) entry which is preliminary data.</text>
</comment>
<dbReference type="Gene3D" id="1.20.1390.10">
    <property type="entry name" value="PWI domain"/>
    <property type="match status" value="1"/>
</dbReference>
<dbReference type="InterPro" id="IPR045137">
    <property type="entry name" value="RBM26/27"/>
</dbReference>
<dbReference type="PROSITE" id="PS51273">
    <property type="entry name" value="GATASE_TYPE_1"/>
    <property type="match status" value="1"/>
</dbReference>
<reference evidence="6" key="1">
    <citation type="submission" date="2017-12" db="EMBL/GenBank/DDBJ databases">
        <title>Gene loss provides genomic basis for host adaptation in cereal stripe rust fungi.</title>
        <authorList>
            <person name="Xia C."/>
        </authorList>
    </citation>
    <scope>NUCLEOTIDE SEQUENCE [LARGE SCALE GENOMIC DNA]</scope>
    <source>
        <strain evidence="6">93-210</strain>
    </source>
</reference>
<feature type="region of interest" description="Disordered" evidence="4">
    <location>
        <begin position="910"/>
        <end position="967"/>
    </location>
</feature>
<evidence type="ECO:0000256" key="2">
    <source>
        <dbReference type="ARBA" id="ARBA00022884"/>
    </source>
</evidence>
<evidence type="ECO:0000313" key="7">
    <source>
        <dbReference type="Proteomes" id="UP000239156"/>
    </source>
</evidence>
<dbReference type="PANTHER" id="PTHR14398:SF0">
    <property type="entry name" value="ZINC FINGER PROTEIN SWM"/>
    <property type="match status" value="1"/>
</dbReference>
<feature type="compositionally biased region" description="Low complexity" evidence="4">
    <location>
        <begin position="979"/>
        <end position="991"/>
    </location>
</feature>
<dbReference type="InterPro" id="IPR000504">
    <property type="entry name" value="RRM_dom"/>
</dbReference>
<dbReference type="InterPro" id="IPR044992">
    <property type="entry name" value="ChyE-like"/>
</dbReference>
<dbReference type="AlphaFoldDB" id="A0A2S4VXI6"/>
<dbReference type="InterPro" id="IPR017926">
    <property type="entry name" value="GATASE"/>
</dbReference>
<evidence type="ECO:0000259" key="5">
    <source>
        <dbReference type="PROSITE" id="PS50102"/>
    </source>
</evidence>
<dbReference type="Pfam" id="PF01480">
    <property type="entry name" value="PWI"/>
    <property type="match status" value="1"/>
</dbReference>
<sequence>MPGILVPEAALKYGSYHEVFSIFFQNGLNYESSVSKKEMNETKIQLVSYNVMDVCDSPSDRSMEYPSPEILDKSIGLVISGSACNAYEDIKWINELTKFTRKVIDGYARVKLIGICFGHQIMARSLGSKVARNPLGWEYGIYEIALNSIGKELFKVDDGILKLHQVHRDIVNELPEGTYNLGTTSICKIQGIIKMNDPNPPLNPNDQSLDYNRIRMICLQGHPEFNYDILKDSLNYRTKDGTDWDVVDQESYTFALESLVKFPGPLDHHDLECPLSSCLHILAKSFQVSSEYLKQWMVKKLKPICDADHEVLSEYVMALLRHNQSENELRISCLKQLDDFLQRDTKLFVTELFDHLRAFGAFNGSYQPPEIDLSTPASLRKRSLAIDEPAQYIATKDRPVVQPYNPNNPNPQQRNPKRPRNRSVEIIIIEDIVREEILVISHMMIVPPQARHFQLDTCPKLNPLPNQSLPRAHLRHPEVAPLVCTNPSIGVQQIPGLGGPLPISYDLPTPSFSSHHQHRHQHHQHQHHQQSSSSPPRVGQSNHRHYNNSSHPDRSSSRFEGTSSSSTPFHKKSSSGTTLVIENVPPTSLSELAVREYFSTFGEIISTQIDLYNSQAQVTFKLYEDAKRAYSSPEPVFNNRFVRIHFRKRTFTNQNNHNSDNNTTIDTSTPINTTSSGPPRRSFGHPTRNGTSPTIPIPESFTNTHHQQTSINRNETNSNGYQHSQHKNTYDNPPMVKPIDNVQLLSQREQELRSKIDAQKLLLEQLQMKKIAQNLIFKKLMQQQNEPPLSTPKEALSPLIPESNNGFKRSPNSTVYSNRGMSNGRKLINSRTSWTPTGALSLSSSSTGTTTMTTVINNNNPNGITTSLDPNHSEEVYDVNVKFSSRSSAEKALASGMDIPEVGKVTMSWVGGSTNNNSTTSTSGHSFIPGLRNNLPPQHQLHPRSFSLVNHPPPSQDQQSPSSNSQLISDQKILDIVSSTNRTSSSTTNTTKLASSQVPLDNNSGDANDDFTDDFCVDDDEKHT</sequence>
<dbReference type="InterPro" id="IPR029062">
    <property type="entry name" value="Class_I_gatase-like"/>
</dbReference>
<dbReference type="InterPro" id="IPR036483">
    <property type="entry name" value="PWI_dom_sf"/>
</dbReference>
<dbReference type="GO" id="GO:0006397">
    <property type="term" value="P:mRNA processing"/>
    <property type="evidence" value="ECO:0007669"/>
    <property type="project" value="UniProtKB-KW"/>
</dbReference>
<feature type="region of interest" description="Disordered" evidence="4">
    <location>
        <begin position="501"/>
        <end position="578"/>
    </location>
</feature>